<dbReference type="Proteomes" id="UP000307720">
    <property type="component" value="Unassembled WGS sequence"/>
</dbReference>
<gene>
    <name evidence="1" type="ORF">E5357_10045</name>
</gene>
<reference evidence="1" key="1">
    <citation type="submission" date="2019-04" db="EMBL/GenBank/DDBJ databases">
        <title>Microbes associate with the intestines of laboratory mice.</title>
        <authorList>
            <person name="Navarre W."/>
            <person name="Wong E."/>
            <person name="Huang K."/>
            <person name="Tropini C."/>
            <person name="Ng K."/>
            <person name="Yu B."/>
        </authorList>
    </citation>
    <scope>NUCLEOTIDE SEQUENCE</scope>
    <source>
        <strain evidence="1">NM72_1-8</strain>
    </source>
</reference>
<evidence type="ECO:0000313" key="2">
    <source>
        <dbReference type="Proteomes" id="UP000307720"/>
    </source>
</evidence>
<organism evidence="1 2">
    <name type="scientific">Hominisplanchenecus murintestinalis</name>
    <dbReference type="NCBI Taxonomy" id="2941517"/>
    <lineage>
        <taxon>Bacteria</taxon>
        <taxon>Bacillati</taxon>
        <taxon>Bacillota</taxon>
        <taxon>Clostridia</taxon>
        <taxon>Lachnospirales</taxon>
        <taxon>Lachnospiraceae</taxon>
        <taxon>Hominisplanchenecus</taxon>
    </lineage>
</organism>
<proteinExistence type="predicted"/>
<accession>A0AC61QZB8</accession>
<protein>
    <submittedName>
        <fullName evidence="1">Uncharacterized protein</fullName>
    </submittedName>
</protein>
<name>A0AC61QZB8_9FIRM</name>
<evidence type="ECO:0000313" key="1">
    <source>
        <dbReference type="EMBL" id="TGX98147.1"/>
    </source>
</evidence>
<sequence>MKTKFMCIMLILILAFALNLSACGNSQENVNSSENGISIDAPQSEEDNISEKTGSESSGNNKSNPQNRDTDKNTMDIGTVNGSAFSGKVSGCYYADGNRIIVAADKLYLYDTGKSEIIASADIFLNELCVQPYSDGYFIVGEENSSGSTGSFATAQSSNGVKGYLLNKDFVVENTISFSGLLNDDSVLPMASVTISQDGKQIAFGGLEGLYLYDISSQKVRAILSYSENGRANDMQIVTMDSLAFTGDKTLTYVGMGISSNGGDGVSVYGTVSTDNASLSITKKADYEVDVEEVQKGGNLLVMPQSFNKNNGTLLMLDTVSNTEKKITFSSSSEGKDGVFCSEQGKYVATSILGEASVTINIYDTASGKVIHTETVKDNNSTYFLRVPQILILDESGTCIVVLGRGIGEVSTLITTFGFKG</sequence>
<dbReference type="EMBL" id="SRZB01000021">
    <property type="protein sequence ID" value="TGX98147.1"/>
    <property type="molecule type" value="Genomic_DNA"/>
</dbReference>
<keyword evidence="2" id="KW-1185">Reference proteome</keyword>
<comment type="caution">
    <text evidence="1">The sequence shown here is derived from an EMBL/GenBank/DDBJ whole genome shotgun (WGS) entry which is preliminary data.</text>
</comment>